<dbReference type="EMBL" id="JAARQN010000012">
    <property type="protein sequence ID" value="MBC1458565.1"/>
    <property type="molecule type" value="Genomic_DNA"/>
</dbReference>
<reference evidence="1 2" key="1">
    <citation type="submission" date="2020-03" db="EMBL/GenBank/DDBJ databases">
        <title>Soil Listeria distribution.</title>
        <authorList>
            <person name="Liao J."/>
            <person name="Wiedmann M."/>
        </authorList>
    </citation>
    <scope>NUCLEOTIDE SEQUENCE [LARGE SCALE GENOMIC DNA]</scope>
    <source>
        <strain evidence="1 2">FSL L7-1614</strain>
    </source>
</reference>
<evidence type="ECO:0000313" key="2">
    <source>
        <dbReference type="Proteomes" id="UP000569903"/>
    </source>
</evidence>
<comment type="caution">
    <text evidence="1">The sequence shown here is derived from an EMBL/GenBank/DDBJ whole genome shotgun (WGS) entry which is preliminary data.</text>
</comment>
<sequence length="323" mass="38222">MAETLYYTYLDEAKKTTLTKEFELQKKVVPNFYGITSITFEQKYYIEIFEVLWLEFRQKHGVPDNECMHFVEYRKLWNPADREKSSVYERYCRDGIFNENCLLEFFQDLHDLLLQADFYLVYTDRYFYSRKYMDKEGNETKKRSEIGKKTLYRLPYVVMKKHLDSLLKSLLIDPASGLLSDKRIRQVSTKLRFDADGKDFDGKIDLKMAYHHVMATGSERVNTKAANELLDEIRFIRKEEVGTHCEPSHAGLEVVDFICSLLASDIRYNFFLNKVNAKDQLISSEEKDKHDYLVFKASTGKLIDFTQLFHSKLKYSNICEEEL</sequence>
<name>A0A841YZ15_9LIST</name>
<dbReference type="AlphaFoldDB" id="A0A841YZ15"/>
<dbReference type="Proteomes" id="UP000569903">
    <property type="component" value="Unassembled WGS sequence"/>
</dbReference>
<dbReference type="RefSeq" id="WP_185389698.1">
    <property type="nucleotide sequence ID" value="NZ_JAARQN010000012.1"/>
</dbReference>
<proteinExistence type="predicted"/>
<gene>
    <name evidence="1" type="ORF">HB850_12445</name>
</gene>
<organism evidence="1 2">
    <name type="scientific">Listeria newyorkensis</name>
    <dbReference type="NCBI Taxonomy" id="1497681"/>
    <lineage>
        <taxon>Bacteria</taxon>
        <taxon>Bacillati</taxon>
        <taxon>Bacillota</taxon>
        <taxon>Bacilli</taxon>
        <taxon>Bacillales</taxon>
        <taxon>Listeriaceae</taxon>
        <taxon>Listeria</taxon>
    </lineage>
</organism>
<evidence type="ECO:0000313" key="1">
    <source>
        <dbReference type="EMBL" id="MBC1458565.1"/>
    </source>
</evidence>
<protein>
    <submittedName>
        <fullName evidence="1">DUF3800 domain-containing protein</fullName>
    </submittedName>
</protein>
<accession>A0A841YZ15</accession>